<dbReference type="Proteomes" id="UP000178912">
    <property type="component" value="Unassembled WGS sequence"/>
</dbReference>
<sequence length="73" mass="8224">MRFYEKPHILISSGYLSLHVSRTRIASTKSARDYALEGTQNTVPRKSRDDKQSAAMKPNNTFHNANTYLPGAL</sequence>
<feature type="region of interest" description="Disordered" evidence="1">
    <location>
        <begin position="36"/>
        <end position="73"/>
    </location>
</feature>
<evidence type="ECO:0000313" key="2">
    <source>
        <dbReference type="EMBL" id="CZS98122.1"/>
    </source>
</evidence>
<evidence type="ECO:0000256" key="1">
    <source>
        <dbReference type="SAM" id="MobiDB-lite"/>
    </source>
</evidence>
<keyword evidence="3" id="KW-1185">Reference proteome</keyword>
<reference evidence="3" key="1">
    <citation type="submission" date="2016-03" db="EMBL/GenBank/DDBJ databases">
        <authorList>
            <person name="Guldener U."/>
        </authorList>
    </citation>
    <scope>NUCLEOTIDE SEQUENCE [LARGE SCALE GENOMIC DNA]</scope>
    <source>
        <strain evidence="3">04CH-RAC-A.6.1</strain>
    </source>
</reference>
<evidence type="ECO:0000313" key="3">
    <source>
        <dbReference type="Proteomes" id="UP000178912"/>
    </source>
</evidence>
<organism evidence="2 3">
    <name type="scientific">Rhynchosporium agropyri</name>
    <dbReference type="NCBI Taxonomy" id="914238"/>
    <lineage>
        <taxon>Eukaryota</taxon>
        <taxon>Fungi</taxon>
        <taxon>Dikarya</taxon>
        <taxon>Ascomycota</taxon>
        <taxon>Pezizomycotina</taxon>
        <taxon>Leotiomycetes</taxon>
        <taxon>Helotiales</taxon>
        <taxon>Ploettnerulaceae</taxon>
        <taxon>Rhynchosporium</taxon>
    </lineage>
</organism>
<dbReference type="AlphaFoldDB" id="A0A1E1KJD7"/>
<accession>A0A1E1KJD7</accession>
<gene>
    <name evidence="2" type="ORF">RAG0_06968</name>
</gene>
<feature type="compositionally biased region" description="Polar residues" evidence="1">
    <location>
        <begin position="58"/>
        <end position="67"/>
    </location>
</feature>
<protein>
    <submittedName>
        <fullName evidence="2">Uncharacterized protein</fullName>
    </submittedName>
</protein>
<name>A0A1E1KJD7_9HELO</name>
<proteinExistence type="predicted"/>
<dbReference type="EMBL" id="FJUX01000035">
    <property type="protein sequence ID" value="CZS98122.1"/>
    <property type="molecule type" value="Genomic_DNA"/>
</dbReference>